<dbReference type="PANTHER" id="PTHR43784:SF2">
    <property type="entry name" value="GDSL-LIKE LIPASE_ACYLHYDROLASE, PUTATIVE (AFU_ORTHOLOGUE AFUA_2G00820)-RELATED"/>
    <property type="match status" value="1"/>
</dbReference>
<evidence type="ECO:0000313" key="2">
    <source>
        <dbReference type="EMBL" id="HJC71366.1"/>
    </source>
</evidence>
<dbReference type="Pfam" id="PF13472">
    <property type="entry name" value="Lipase_GDSL_2"/>
    <property type="match status" value="1"/>
</dbReference>
<name>A0A9D2TJH3_9FIRM</name>
<dbReference type="Gene3D" id="3.40.50.1110">
    <property type="entry name" value="SGNH hydrolase"/>
    <property type="match status" value="1"/>
</dbReference>
<feature type="domain" description="SGNH hydrolase-type esterase" evidence="1">
    <location>
        <begin position="189"/>
        <end position="376"/>
    </location>
</feature>
<dbReference type="EMBL" id="DWWA01000007">
    <property type="protein sequence ID" value="HJC71366.1"/>
    <property type="molecule type" value="Genomic_DNA"/>
</dbReference>
<sequence>MARHVCTFAVAHTNISAQPFSNAGRTVRILIPNNLAGQALYAKFSNYYSKRPVWIEHATIALADEAGNLLTESIQTLTVGGDTSFAIVPDRDVFSDRIAFEVQPGQTIAVSLYYPVSEKPTSGNFVGTFAVRSTRGDYAAEVKMPKARILSTLSKSVLTWDMTNAVTTLSALVVEQDEALTAAPNVIAAFGDSIMQQDAWVTPFAQRLYEEFPGKAAVCNLGIGGNRLLHDSPASVKGIYGPAGVERFAQDVLSLEGLTHVIFGLGTNDLGLPGKDGTPLDELITVSQYQNAVTEMVRYLNKRGVKAYGALMLPRELNGVYTPMRESLRRTLNDWIQNSGVFDAVLDFVSPVADPSGVGMKKEFTLPDGLHPNRAGGLALAQSIDLSLFE</sequence>
<dbReference type="SUPFAM" id="SSF52266">
    <property type="entry name" value="SGNH hydrolase"/>
    <property type="match status" value="1"/>
</dbReference>
<reference evidence="2" key="2">
    <citation type="submission" date="2021-04" db="EMBL/GenBank/DDBJ databases">
        <authorList>
            <person name="Gilroy R."/>
        </authorList>
    </citation>
    <scope>NUCLEOTIDE SEQUENCE</scope>
    <source>
        <strain evidence="2">5933</strain>
    </source>
</reference>
<evidence type="ECO:0000259" key="1">
    <source>
        <dbReference type="Pfam" id="PF13472"/>
    </source>
</evidence>
<gene>
    <name evidence="2" type="ORF">H9698_01035</name>
</gene>
<accession>A0A9D2TJH3</accession>
<dbReference type="InterPro" id="IPR013830">
    <property type="entry name" value="SGNH_hydro"/>
</dbReference>
<evidence type="ECO:0000313" key="3">
    <source>
        <dbReference type="Proteomes" id="UP000823918"/>
    </source>
</evidence>
<organism evidence="2 3">
    <name type="scientific">Candidatus Ruthenibacterium merdavium</name>
    <dbReference type="NCBI Taxonomy" id="2838752"/>
    <lineage>
        <taxon>Bacteria</taxon>
        <taxon>Bacillati</taxon>
        <taxon>Bacillota</taxon>
        <taxon>Clostridia</taxon>
        <taxon>Eubacteriales</taxon>
        <taxon>Oscillospiraceae</taxon>
        <taxon>Ruthenibacterium</taxon>
    </lineage>
</organism>
<dbReference type="InterPro" id="IPR053140">
    <property type="entry name" value="GDSL_Rv0518-like"/>
</dbReference>
<comment type="caution">
    <text evidence="2">The sequence shown here is derived from an EMBL/GenBank/DDBJ whole genome shotgun (WGS) entry which is preliminary data.</text>
</comment>
<dbReference type="Proteomes" id="UP000823918">
    <property type="component" value="Unassembled WGS sequence"/>
</dbReference>
<dbReference type="InterPro" id="IPR036514">
    <property type="entry name" value="SGNH_hydro_sf"/>
</dbReference>
<proteinExistence type="predicted"/>
<protein>
    <recommendedName>
        <fullName evidence="1">SGNH hydrolase-type esterase domain-containing protein</fullName>
    </recommendedName>
</protein>
<reference evidence="2" key="1">
    <citation type="journal article" date="2021" name="PeerJ">
        <title>Extensive microbial diversity within the chicken gut microbiome revealed by metagenomics and culture.</title>
        <authorList>
            <person name="Gilroy R."/>
            <person name="Ravi A."/>
            <person name="Getino M."/>
            <person name="Pursley I."/>
            <person name="Horton D.L."/>
            <person name="Alikhan N.F."/>
            <person name="Baker D."/>
            <person name="Gharbi K."/>
            <person name="Hall N."/>
            <person name="Watson M."/>
            <person name="Adriaenssens E.M."/>
            <person name="Foster-Nyarko E."/>
            <person name="Jarju S."/>
            <person name="Secka A."/>
            <person name="Antonio M."/>
            <person name="Oren A."/>
            <person name="Chaudhuri R.R."/>
            <person name="La Ragione R."/>
            <person name="Hildebrand F."/>
            <person name="Pallen M.J."/>
        </authorList>
    </citation>
    <scope>NUCLEOTIDE SEQUENCE</scope>
    <source>
        <strain evidence="2">5933</strain>
    </source>
</reference>
<dbReference type="PANTHER" id="PTHR43784">
    <property type="entry name" value="GDSL-LIKE LIPASE/ACYLHYDROLASE, PUTATIVE (AFU_ORTHOLOGUE AFUA_2G00820)-RELATED"/>
    <property type="match status" value="1"/>
</dbReference>
<dbReference type="AlphaFoldDB" id="A0A9D2TJH3"/>